<comment type="similarity">
    <text evidence="3">Belongs to the acetyltransferase family. RimJ subfamily.</text>
</comment>
<dbReference type="Pfam" id="PF13302">
    <property type="entry name" value="Acetyltransf_3"/>
    <property type="match status" value="1"/>
</dbReference>
<keyword evidence="6" id="KW-1185">Reference proteome</keyword>
<dbReference type="PANTHER" id="PTHR43792">
    <property type="entry name" value="GNAT FAMILY, PUTATIVE (AFU_ORTHOLOGUE AFUA_3G00765)-RELATED-RELATED"/>
    <property type="match status" value="1"/>
</dbReference>
<comment type="caution">
    <text evidence="5">The sequence shown here is derived from an EMBL/GenBank/DDBJ whole genome shotgun (WGS) entry which is preliminary data.</text>
</comment>
<evidence type="ECO:0000256" key="1">
    <source>
        <dbReference type="ARBA" id="ARBA00022679"/>
    </source>
</evidence>
<dbReference type="InterPro" id="IPR016181">
    <property type="entry name" value="Acyl_CoA_acyltransferase"/>
</dbReference>
<dbReference type="InterPro" id="IPR051531">
    <property type="entry name" value="N-acetyltransferase"/>
</dbReference>
<dbReference type="PANTHER" id="PTHR43792:SF8">
    <property type="entry name" value="[RIBOSOMAL PROTEIN US5]-ALANINE N-ACETYLTRANSFERASE"/>
    <property type="match status" value="1"/>
</dbReference>
<dbReference type="EMBL" id="BORW01000013">
    <property type="protein sequence ID" value="GIO67939.1"/>
    <property type="molecule type" value="Genomic_DNA"/>
</dbReference>
<keyword evidence="2" id="KW-0012">Acyltransferase</keyword>
<evidence type="ECO:0000313" key="5">
    <source>
        <dbReference type="EMBL" id="GIO67939.1"/>
    </source>
</evidence>
<evidence type="ECO:0000313" key="6">
    <source>
        <dbReference type="Proteomes" id="UP000680638"/>
    </source>
</evidence>
<proteinExistence type="inferred from homology"/>
<feature type="domain" description="N-acetyltransferase" evidence="4">
    <location>
        <begin position="23"/>
        <end position="179"/>
    </location>
</feature>
<accession>A0ABQ4LXF7</accession>
<dbReference type="PROSITE" id="PS51186">
    <property type="entry name" value="GNAT"/>
    <property type="match status" value="1"/>
</dbReference>
<evidence type="ECO:0000259" key="4">
    <source>
        <dbReference type="PROSITE" id="PS51186"/>
    </source>
</evidence>
<protein>
    <submittedName>
        <fullName evidence="5">Ribosomal-protein-alanine acetyltransferase</fullName>
    </submittedName>
</protein>
<name>A0ABQ4LXF7_9BACL</name>
<sequence length="189" mass="21652">MLMDSRGNIMLKRLLPEHAQELLELRIRNRQYLQPFEPIRDASYFTAEGQEKDILTGMGDKDQATSVSFGIFLKETDELAGRVALTGIARGPFQNANLGYFIGQEHRGKGLMTEAVRLCVGYAFEEMGLHRVQAGVMPRNRPSLRVLEKVGFRREGLAKRYLQIHGVWEDHELFAMTREDWEEQKQPGS</sequence>
<evidence type="ECO:0000256" key="3">
    <source>
        <dbReference type="ARBA" id="ARBA00038502"/>
    </source>
</evidence>
<dbReference type="Gene3D" id="3.40.630.30">
    <property type="match status" value="1"/>
</dbReference>
<reference evidence="5 6" key="1">
    <citation type="submission" date="2021-03" db="EMBL/GenBank/DDBJ databases">
        <title>Antimicrobial resistance genes in bacteria isolated from Japanese honey, and their potential for conferring macrolide and lincosamide resistance in the American foulbrood pathogen Paenibacillus larvae.</title>
        <authorList>
            <person name="Okamoto M."/>
            <person name="Kumagai M."/>
            <person name="Kanamori H."/>
            <person name="Takamatsu D."/>
        </authorList>
    </citation>
    <scope>NUCLEOTIDE SEQUENCE [LARGE SCALE GENOMIC DNA]</scope>
    <source>
        <strain evidence="5 6">J21TS3</strain>
    </source>
</reference>
<dbReference type="Proteomes" id="UP000680638">
    <property type="component" value="Unassembled WGS sequence"/>
</dbReference>
<dbReference type="SUPFAM" id="SSF55729">
    <property type="entry name" value="Acyl-CoA N-acyltransferases (Nat)"/>
    <property type="match status" value="1"/>
</dbReference>
<keyword evidence="1" id="KW-0808">Transferase</keyword>
<dbReference type="InterPro" id="IPR000182">
    <property type="entry name" value="GNAT_dom"/>
</dbReference>
<evidence type="ECO:0000256" key="2">
    <source>
        <dbReference type="ARBA" id="ARBA00023315"/>
    </source>
</evidence>
<gene>
    <name evidence="5" type="primary">yjcK</name>
    <name evidence="5" type="ORF">J21TS3_27600</name>
</gene>
<organism evidence="5 6">
    <name type="scientific">Paenibacillus cookii</name>
    <dbReference type="NCBI Taxonomy" id="157839"/>
    <lineage>
        <taxon>Bacteria</taxon>
        <taxon>Bacillati</taxon>
        <taxon>Bacillota</taxon>
        <taxon>Bacilli</taxon>
        <taxon>Bacillales</taxon>
        <taxon>Paenibacillaceae</taxon>
        <taxon>Paenibacillus</taxon>
    </lineage>
</organism>